<dbReference type="HAMAP" id="MF_00186">
    <property type="entry name" value="Glycerol_kin"/>
    <property type="match status" value="1"/>
</dbReference>
<feature type="binding site" evidence="9">
    <location>
        <position position="306"/>
    </location>
    <ligand>
        <name>ATP</name>
        <dbReference type="ChEBI" id="CHEBI:30616"/>
    </ligand>
</feature>
<feature type="binding site" evidence="9">
    <location>
        <position position="12"/>
    </location>
    <ligand>
        <name>ATP</name>
        <dbReference type="ChEBI" id="CHEBI:30616"/>
    </ligand>
</feature>
<feature type="domain" description="Carbohydrate kinase FGGY N-terminal" evidence="10">
    <location>
        <begin position="4"/>
        <end position="248"/>
    </location>
</feature>
<dbReference type="Pfam" id="PF02782">
    <property type="entry name" value="FGGY_C"/>
    <property type="match status" value="1"/>
</dbReference>
<gene>
    <name evidence="9 12" type="primary">glpK</name>
    <name evidence="12" type="ORF">DXX93_03060</name>
</gene>
<dbReference type="OrthoDB" id="9805576at2"/>
<accession>A0A3E0TMB0</accession>
<feature type="binding site" evidence="9">
    <location>
        <position position="16"/>
    </location>
    <ligand>
        <name>ADP</name>
        <dbReference type="ChEBI" id="CHEBI:456216"/>
    </ligand>
</feature>
<evidence type="ECO:0000256" key="4">
    <source>
        <dbReference type="ARBA" id="ARBA00022741"/>
    </source>
</evidence>
<dbReference type="PROSITE" id="PS00933">
    <property type="entry name" value="FGGY_KINASES_1"/>
    <property type="match status" value="1"/>
</dbReference>
<dbReference type="FunFam" id="3.30.420.40:FF:000008">
    <property type="entry name" value="Glycerol kinase"/>
    <property type="match status" value="1"/>
</dbReference>
<keyword evidence="4 9" id="KW-0547">Nucleotide-binding</keyword>
<proteinExistence type="inferred from homology"/>
<feature type="binding site" evidence="9">
    <location>
        <position position="242"/>
    </location>
    <ligand>
        <name>glycerol</name>
        <dbReference type="ChEBI" id="CHEBI:17754"/>
    </ligand>
</feature>
<comment type="function">
    <text evidence="9">Key enzyme in the regulation of glycerol uptake and metabolism. Catalyzes the phosphorylation of glycerol to yield sn-glycerol 3-phosphate.</text>
</comment>
<dbReference type="InterPro" id="IPR018485">
    <property type="entry name" value="FGGY_C"/>
</dbReference>
<dbReference type="CDD" id="cd07786">
    <property type="entry name" value="FGGY_EcGK_like"/>
    <property type="match status" value="1"/>
</dbReference>
<keyword evidence="7 9" id="KW-0067">ATP-binding</keyword>
<evidence type="ECO:0000256" key="8">
    <source>
        <dbReference type="ARBA" id="ARBA00052101"/>
    </source>
</evidence>
<feature type="binding site" evidence="9">
    <location>
        <position position="410"/>
    </location>
    <ligand>
        <name>ADP</name>
        <dbReference type="ChEBI" id="CHEBI:456216"/>
    </ligand>
</feature>
<feature type="binding site" evidence="9">
    <location>
        <position position="406"/>
    </location>
    <ligand>
        <name>ADP</name>
        <dbReference type="ChEBI" id="CHEBI:456216"/>
    </ligand>
</feature>
<dbReference type="Gene3D" id="3.30.420.40">
    <property type="match status" value="2"/>
</dbReference>
<name>A0A3E0TMB0_9GAMM</name>
<evidence type="ECO:0000259" key="10">
    <source>
        <dbReference type="Pfam" id="PF00370"/>
    </source>
</evidence>
<dbReference type="EMBL" id="QUOU01000001">
    <property type="protein sequence ID" value="REL25628.1"/>
    <property type="molecule type" value="Genomic_DNA"/>
</dbReference>
<feature type="binding site" evidence="9">
    <location>
        <position position="241"/>
    </location>
    <ligand>
        <name>sn-glycerol 3-phosphate</name>
        <dbReference type="ChEBI" id="CHEBI:57597"/>
    </ligand>
</feature>
<comment type="catalytic activity">
    <reaction evidence="8 9">
        <text>glycerol + ATP = sn-glycerol 3-phosphate + ADP + H(+)</text>
        <dbReference type="Rhea" id="RHEA:21644"/>
        <dbReference type="ChEBI" id="CHEBI:15378"/>
        <dbReference type="ChEBI" id="CHEBI:17754"/>
        <dbReference type="ChEBI" id="CHEBI:30616"/>
        <dbReference type="ChEBI" id="CHEBI:57597"/>
        <dbReference type="ChEBI" id="CHEBI:456216"/>
        <dbReference type="EC" id="2.7.1.30"/>
    </reaction>
</comment>
<evidence type="ECO:0000256" key="2">
    <source>
        <dbReference type="ARBA" id="ARBA00009156"/>
    </source>
</evidence>
<dbReference type="PANTHER" id="PTHR10196:SF78">
    <property type="entry name" value="GLYCEROL KINASE"/>
    <property type="match status" value="1"/>
</dbReference>
<feature type="binding site" evidence="9">
    <location>
        <position position="406"/>
    </location>
    <ligand>
        <name>ATP</name>
        <dbReference type="ChEBI" id="CHEBI:30616"/>
    </ligand>
</feature>
<dbReference type="AlphaFoldDB" id="A0A3E0TMB0"/>
<evidence type="ECO:0000313" key="13">
    <source>
        <dbReference type="Proteomes" id="UP000256478"/>
    </source>
</evidence>
<comment type="caution">
    <text evidence="12">The sequence shown here is derived from an EMBL/GenBank/DDBJ whole genome shotgun (WGS) entry which is preliminary data.</text>
</comment>
<dbReference type="Pfam" id="PF00370">
    <property type="entry name" value="FGGY_N"/>
    <property type="match status" value="1"/>
</dbReference>
<dbReference type="InterPro" id="IPR000577">
    <property type="entry name" value="Carb_kinase_FGGY"/>
</dbReference>
<keyword evidence="5 9" id="KW-0418">Kinase</keyword>
<dbReference type="GO" id="GO:0004370">
    <property type="term" value="F:glycerol kinase activity"/>
    <property type="evidence" value="ECO:0007669"/>
    <property type="project" value="UniProtKB-UniRule"/>
</dbReference>
<dbReference type="GO" id="GO:0006072">
    <property type="term" value="P:glycerol-3-phosphate metabolic process"/>
    <property type="evidence" value="ECO:0007669"/>
    <property type="project" value="InterPro"/>
</dbReference>
<feature type="binding site" evidence="9">
    <location>
        <position position="263"/>
    </location>
    <ligand>
        <name>ADP</name>
        <dbReference type="ChEBI" id="CHEBI:456216"/>
    </ligand>
</feature>
<sequence>MEKYLLSIDQGTTSSRAILFNLQGELIDSVQQEFTQHYPENGWVEHNPDDILSTVIGTTKTLLAQTNVAPEQIASIGICNQRETTLVWHRETGQPIYNAVVWQDRRTADYCTELVNAGHSEMITEKTGLLIDPYFSATKIKWILDNVDGARALAEQGKLAFGTVDTFILWHLTQGKSHYTDATNASRTMLYNIHQGCWDDALLALLDIPKSLLPQVCDSAFDFGETSVFGGTIAIQGIAGDQQAALFGQTCFAPGTAKSTYGTGCFLMVNTGEQALTSNNRLLTTIGYQINGKVHYALEGSIFVAGAAIQWLRDGVNMVSSAKETEAIATSTSVDSGIYFVPAFTGLGAPYWDPEARGAIFGLTRATGINEIVSAGLQSVCYQTDDLTQAIAKDGIAIKQMRVDGGMAANNWFIQFLADILDVQIDRPKTVETSALGAAYLAGLQAGVYDSLAHIQSLWQSDTQLTPKMSSEQREKLLHGWQDAVARVLKK</sequence>
<organism evidence="12 13">
    <name type="scientific">Thalassotalea euphylliae</name>
    <dbReference type="NCBI Taxonomy" id="1655234"/>
    <lineage>
        <taxon>Bacteria</taxon>
        <taxon>Pseudomonadati</taxon>
        <taxon>Pseudomonadota</taxon>
        <taxon>Gammaproteobacteria</taxon>
        <taxon>Alteromonadales</taxon>
        <taxon>Colwelliaceae</taxon>
        <taxon>Thalassotalea</taxon>
    </lineage>
</organism>
<evidence type="ECO:0000256" key="5">
    <source>
        <dbReference type="ARBA" id="ARBA00022777"/>
    </source>
</evidence>
<feature type="binding site" evidence="9">
    <location>
        <position position="12"/>
    </location>
    <ligand>
        <name>ADP</name>
        <dbReference type="ChEBI" id="CHEBI:456216"/>
    </ligand>
</feature>
<comment type="pathway">
    <text evidence="1 9">Polyol metabolism; glycerol degradation via glycerol kinase pathway; sn-glycerol 3-phosphate from glycerol: step 1/1.</text>
</comment>
<dbReference type="InterPro" id="IPR018484">
    <property type="entry name" value="FGGY_N"/>
</dbReference>
<evidence type="ECO:0000313" key="12">
    <source>
        <dbReference type="EMBL" id="REL25628.1"/>
    </source>
</evidence>
<dbReference type="FunFam" id="3.30.420.40:FF:000007">
    <property type="entry name" value="Glycerol kinase"/>
    <property type="match status" value="1"/>
</dbReference>
<dbReference type="GO" id="GO:0019563">
    <property type="term" value="P:glycerol catabolic process"/>
    <property type="evidence" value="ECO:0007669"/>
    <property type="project" value="UniProtKB-UniRule"/>
</dbReference>
<dbReference type="UniPathway" id="UPA00618">
    <property type="reaction ID" value="UER00672"/>
</dbReference>
<dbReference type="InterPro" id="IPR043129">
    <property type="entry name" value="ATPase_NBD"/>
</dbReference>
<dbReference type="PIRSF" id="PIRSF000538">
    <property type="entry name" value="GlpK"/>
    <property type="match status" value="1"/>
</dbReference>
<dbReference type="EC" id="2.7.1.30" evidence="9"/>
<evidence type="ECO:0000256" key="9">
    <source>
        <dbReference type="HAMAP-Rule" id="MF_00186"/>
    </source>
</evidence>
<feature type="binding site" evidence="9">
    <location>
        <position position="134"/>
    </location>
    <ligand>
        <name>sn-glycerol 3-phosphate</name>
        <dbReference type="ChEBI" id="CHEBI:57597"/>
    </ligand>
</feature>
<evidence type="ECO:0000256" key="6">
    <source>
        <dbReference type="ARBA" id="ARBA00022798"/>
    </source>
</evidence>
<dbReference type="GO" id="GO:0005524">
    <property type="term" value="F:ATP binding"/>
    <property type="evidence" value="ECO:0007669"/>
    <property type="project" value="UniProtKB-UniRule"/>
</dbReference>
<dbReference type="SUPFAM" id="SSF53067">
    <property type="entry name" value="Actin-like ATPase domain"/>
    <property type="match status" value="2"/>
</dbReference>
<dbReference type="RefSeq" id="WP_116006758.1">
    <property type="nucleotide sequence ID" value="NZ_QUOU01000001.1"/>
</dbReference>
<dbReference type="InterPro" id="IPR018483">
    <property type="entry name" value="Carb_kinase_FGGY_CS"/>
</dbReference>
<comment type="activity regulation">
    <text evidence="9">Inhibited by fructose 1,6-bisphosphate (FBP).</text>
</comment>
<feature type="binding site" evidence="9">
    <location>
        <position position="13"/>
    </location>
    <ligand>
        <name>ATP</name>
        <dbReference type="ChEBI" id="CHEBI:30616"/>
    </ligand>
</feature>
<feature type="binding site" evidence="9">
    <location>
        <position position="134"/>
    </location>
    <ligand>
        <name>glycerol</name>
        <dbReference type="ChEBI" id="CHEBI:17754"/>
    </ligand>
</feature>
<evidence type="ECO:0000259" key="11">
    <source>
        <dbReference type="Pfam" id="PF02782"/>
    </source>
</evidence>
<keyword evidence="6 9" id="KW-0319">Glycerol metabolism</keyword>
<evidence type="ECO:0000256" key="7">
    <source>
        <dbReference type="ARBA" id="ARBA00022840"/>
    </source>
</evidence>
<keyword evidence="3 9" id="KW-0808">Transferase</keyword>
<evidence type="ECO:0000256" key="3">
    <source>
        <dbReference type="ARBA" id="ARBA00022679"/>
    </source>
</evidence>
<dbReference type="NCBIfam" id="TIGR01311">
    <property type="entry name" value="glycerol_kin"/>
    <property type="match status" value="1"/>
</dbReference>
<feature type="binding site" evidence="9">
    <location>
        <position position="310"/>
    </location>
    <ligand>
        <name>ATP</name>
        <dbReference type="ChEBI" id="CHEBI:30616"/>
    </ligand>
</feature>
<reference evidence="12 13" key="1">
    <citation type="submission" date="2018-08" db="EMBL/GenBank/DDBJ databases">
        <title>Thalassotalea euphylliae genome.</title>
        <authorList>
            <person name="Summers S."/>
            <person name="Rice S.A."/>
            <person name="Freckelton M.L."/>
            <person name="Nedved B.T."/>
            <person name="Hadfield M.G."/>
        </authorList>
    </citation>
    <scope>NUCLEOTIDE SEQUENCE [LARGE SCALE GENOMIC DNA]</scope>
    <source>
        <strain evidence="12 13">H1</strain>
    </source>
</reference>
<feature type="binding site" evidence="9">
    <location>
        <position position="82"/>
    </location>
    <ligand>
        <name>sn-glycerol 3-phosphate</name>
        <dbReference type="ChEBI" id="CHEBI:57597"/>
    </ligand>
</feature>
<protein>
    <recommendedName>
        <fullName evidence="9">Glycerol kinase</fullName>
        <ecNumber evidence="9">2.7.1.30</ecNumber>
    </recommendedName>
    <alternativeName>
        <fullName evidence="9">ATP:glycerol 3-phosphotransferase</fullName>
    </alternativeName>
    <alternativeName>
        <fullName evidence="9">Glycerokinase</fullName>
        <shortName evidence="9">GK</shortName>
    </alternativeName>
</protein>
<feature type="binding site" evidence="9">
    <location>
        <position position="83"/>
    </location>
    <ligand>
        <name>sn-glycerol 3-phosphate</name>
        <dbReference type="ChEBI" id="CHEBI:57597"/>
    </ligand>
</feature>
<dbReference type="NCBIfam" id="NF000756">
    <property type="entry name" value="PRK00047.1"/>
    <property type="match status" value="1"/>
</dbReference>
<feature type="binding site" evidence="9">
    <location>
        <position position="263"/>
    </location>
    <ligand>
        <name>ATP</name>
        <dbReference type="ChEBI" id="CHEBI:30616"/>
    </ligand>
</feature>
<dbReference type="GO" id="GO:0005829">
    <property type="term" value="C:cytosol"/>
    <property type="evidence" value="ECO:0007669"/>
    <property type="project" value="TreeGrafter"/>
</dbReference>
<feature type="binding site" evidence="9">
    <location>
        <position position="82"/>
    </location>
    <ligand>
        <name>glycerol</name>
        <dbReference type="ChEBI" id="CHEBI:17754"/>
    </ligand>
</feature>
<dbReference type="InterPro" id="IPR005999">
    <property type="entry name" value="Glycerol_kin"/>
</dbReference>
<evidence type="ECO:0000256" key="1">
    <source>
        <dbReference type="ARBA" id="ARBA00005190"/>
    </source>
</evidence>
<feature type="domain" description="Carbohydrate kinase FGGY C-terminal" evidence="11">
    <location>
        <begin position="258"/>
        <end position="445"/>
    </location>
</feature>
<feature type="binding site" evidence="9">
    <location>
        <position position="241"/>
    </location>
    <ligand>
        <name>glycerol</name>
        <dbReference type="ChEBI" id="CHEBI:17754"/>
    </ligand>
</feature>
<feature type="binding site" evidence="9">
    <location>
        <position position="14"/>
    </location>
    <ligand>
        <name>ATP</name>
        <dbReference type="ChEBI" id="CHEBI:30616"/>
    </ligand>
</feature>
<feature type="binding site" evidence="9">
    <location>
        <position position="12"/>
    </location>
    <ligand>
        <name>sn-glycerol 3-phosphate</name>
        <dbReference type="ChEBI" id="CHEBI:57597"/>
    </ligand>
</feature>
<dbReference type="PANTHER" id="PTHR10196">
    <property type="entry name" value="SUGAR KINASE"/>
    <property type="match status" value="1"/>
</dbReference>
<dbReference type="Proteomes" id="UP000256478">
    <property type="component" value="Unassembled WGS sequence"/>
</dbReference>
<comment type="similarity">
    <text evidence="2 9">Belongs to the FGGY kinase family.</text>
</comment>
<feature type="binding site" evidence="9">
    <location>
        <position position="306"/>
    </location>
    <ligand>
        <name>ADP</name>
        <dbReference type="ChEBI" id="CHEBI:456216"/>
    </ligand>
</feature>
<feature type="binding site" evidence="9">
    <location>
        <position position="83"/>
    </location>
    <ligand>
        <name>glycerol</name>
        <dbReference type="ChEBI" id="CHEBI:17754"/>
    </ligand>
</feature>